<dbReference type="AlphaFoldDB" id="A0A6C0DTB1"/>
<organism evidence="2">
    <name type="scientific">viral metagenome</name>
    <dbReference type="NCBI Taxonomy" id="1070528"/>
    <lineage>
        <taxon>unclassified sequences</taxon>
        <taxon>metagenomes</taxon>
        <taxon>organismal metagenomes</taxon>
    </lineage>
</organism>
<evidence type="ECO:0000256" key="1">
    <source>
        <dbReference type="SAM" id="MobiDB-lite"/>
    </source>
</evidence>
<feature type="compositionally biased region" description="Basic residues" evidence="1">
    <location>
        <begin position="12"/>
        <end position="21"/>
    </location>
</feature>
<reference evidence="2" key="1">
    <citation type="journal article" date="2020" name="Nature">
        <title>Giant virus diversity and host interactions through global metagenomics.</title>
        <authorList>
            <person name="Schulz F."/>
            <person name="Roux S."/>
            <person name="Paez-Espino D."/>
            <person name="Jungbluth S."/>
            <person name="Walsh D.A."/>
            <person name="Denef V.J."/>
            <person name="McMahon K.D."/>
            <person name="Konstantinidis K.T."/>
            <person name="Eloe-Fadrosh E.A."/>
            <person name="Kyrpides N.C."/>
            <person name="Woyke T."/>
        </authorList>
    </citation>
    <scope>NUCLEOTIDE SEQUENCE</scope>
    <source>
        <strain evidence="2">GVMAG-M-3300023174-5</strain>
    </source>
</reference>
<name>A0A6C0DTB1_9ZZZZ</name>
<evidence type="ECO:0000313" key="2">
    <source>
        <dbReference type="EMBL" id="QHT19718.1"/>
    </source>
</evidence>
<proteinExistence type="predicted"/>
<feature type="compositionally biased region" description="Basic and acidic residues" evidence="1">
    <location>
        <begin position="1"/>
        <end position="11"/>
    </location>
</feature>
<sequence>MVDPIIKETTKKPKRKKKKDKSKRWSIVFVDDSDDEREEIKNIGKTLLDKQKDQIYND</sequence>
<feature type="region of interest" description="Disordered" evidence="1">
    <location>
        <begin position="1"/>
        <end position="21"/>
    </location>
</feature>
<protein>
    <submittedName>
        <fullName evidence="2">Uncharacterized protein</fullName>
    </submittedName>
</protein>
<accession>A0A6C0DTB1</accession>
<dbReference type="EMBL" id="MN739668">
    <property type="protein sequence ID" value="QHT19718.1"/>
    <property type="molecule type" value="Genomic_DNA"/>
</dbReference>